<proteinExistence type="predicted"/>
<keyword evidence="5" id="KW-1185">Reference proteome</keyword>
<comment type="caution">
    <text evidence="4">The sequence shown here is derived from an EMBL/GenBank/DDBJ whole genome shotgun (WGS) entry which is preliminary data.</text>
</comment>
<dbReference type="Proteomes" id="UP001565283">
    <property type="component" value="Unassembled WGS sequence"/>
</dbReference>
<name>A0ABV4D1U2_9LACT</name>
<evidence type="ECO:0000313" key="4">
    <source>
        <dbReference type="EMBL" id="MEY8443522.1"/>
    </source>
</evidence>
<evidence type="ECO:0000313" key="5">
    <source>
        <dbReference type="Proteomes" id="UP001565283"/>
    </source>
</evidence>
<dbReference type="EMBL" id="JBCLSH010000011">
    <property type="protein sequence ID" value="MEY8443522.1"/>
    <property type="molecule type" value="Genomic_DNA"/>
</dbReference>
<dbReference type="PROSITE" id="PS51186">
    <property type="entry name" value="GNAT"/>
    <property type="match status" value="1"/>
</dbReference>
<dbReference type="CDD" id="cd04301">
    <property type="entry name" value="NAT_SF"/>
    <property type="match status" value="1"/>
</dbReference>
<protein>
    <submittedName>
        <fullName evidence="4">GNAT family N-acetyltransferase</fullName>
        <ecNumber evidence="4">2.3.1.-</ecNumber>
    </submittedName>
</protein>
<organism evidence="4 5">
    <name type="scientific">Lactococcus ileimucosae</name>
    <dbReference type="NCBI Taxonomy" id="2941329"/>
    <lineage>
        <taxon>Bacteria</taxon>
        <taxon>Bacillati</taxon>
        <taxon>Bacillota</taxon>
        <taxon>Bacilli</taxon>
        <taxon>Lactobacillales</taxon>
        <taxon>Streptococcaceae</taxon>
        <taxon>Lactococcus</taxon>
    </lineage>
</organism>
<evidence type="ECO:0000259" key="3">
    <source>
        <dbReference type="PROSITE" id="PS51186"/>
    </source>
</evidence>
<keyword evidence="2 4" id="KW-0012">Acyltransferase</keyword>
<sequence length="168" mass="19363">MEKITYDYAKISDLDGIMHIETTDFSPNEASSRESMLEQIERISDSFLVAHNERGTVVGYVAGPVTAGHFVEDIMFEHSERNPNFYGYQKITSLAVHPDYQGQGIAKELMSRFIKQARLKNRRGVSLTCHDYLVGYYERYGFVNKGISESQWGGEIWYDMTLELRKSR</sequence>
<evidence type="ECO:0000256" key="1">
    <source>
        <dbReference type="ARBA" id="ARBA00022679"/>
    </source>
</evidence>
<dbReference type="Gene3D" id="3.40.630.30">
    <property type="match status" value="1"/>
</dbReference>
<dbReference type="GO" id="GO:0016746">
    <property type="term" value="F:acyltransferase activity"/>
    <property type="evidence" value="ECO:0007669"/>
    <property type="project" value="UniProtKB-KW"/>
</dbReference>
<dbReference type="InterPro" id="IPR016181">
    <property type="entry name" value="Acyl_CoA_acyltransferase"/>
</dbReference>
<feature type="domain" description="N-acetyltransferase" evidence="3">
    <location>
        <begin position="4"/>
        <end position="163"/>
    </location>
</feature>
<dbReference type="InterPro" id="IPR000182">
    <property type="entry name" value="GNAT_dom"/>
</dbReference>
<dbReference type="EC" id="2.3.1.-" evidence="4"/>
<gene>
    <name evidence="4" type="ORF">AALA52_04595</name>
</gene>
<dbReference type="PANTHER" id="PTHR10908:SF0">
    <property type="entry name" value="SEROTONIN N-ACETYLTRANSFERASE"/>
    <property type="match status" value="1"/>
</dbReference>
<accession>A0ABV4D1U2</accession>
<dbReference type="RefSeq" id="WP_369948181.1">
    <property type="nucleotide sequence ID" value="NZ_JBCLSH010000011.1"/>
</dbReference>
<dbReference type="SUPFAM" id="SSF55729">
    <property type="entry name" value="Acyl-CoA N-acyltransferases (Nat)"/>
    <property type="match status" value="1"/>
</dbReference>
<dbReference type="PANTHER" id="PTHR10908">
    <property type="entry name" value="SEROTONIN N-ACETYLTRANSFERASE"/>
    <property type="match status" value="1"/>
</dbReference>
<keyword evidence="1 4" id="KW-0808">Transferase</keyword>
<dbReference type="InterPro" id="IPR051635">
    <property type="entry name" value="SNAT-like"/>
</dbReference>
<dbReference type="Pfam" id="PF13673">
    <property type="entry name" value="Acetyltransf_10"/>
    <property type="match status" value="1"/>
</dbReference>
<reference evidence="4 5" key="1">
    <citation type="submission" date="2024-03" db="EMBL/GenBank/DDBJ databases">
        <title>Mouse gut bacterial collection (mGBC) of GemPharmatech.</title>
        <authorList>
            <person name="He Y."/>
            <person name="Dong L."/>
            <person name="Wu D."/>
            <person name="Gao X."/>
            <person name="Lin Z."/>
        </authorList>
    </citation>
    <scope>NUCLEOTIDE SEQUENCE [LARGE SCALE GENOMIC DNA]</scope>
    <source>
        <strain evidence="4 5">61-15</strain>
    </source>
</reference>
<evidence type="ECO:0000256" key="2">
    <source>
        <dbReference type="ARBA" id="ARBA00023315"/>
    </source>
</evidence>